<evidence type="ECO:0000313" key="1">
    <source>
        <dbReference type="EMBL" id="KAI4356920.1"/>
    </source>
</evidence>
<sequence length="362" mass="40621">MHDLIQDMGKEVVKQDASSKLGQYSRLWNHEDIVNVLTTNSGSDCIKGIIYPSKSLPKGFYPRKIVILKLPNGNTISLKQPLQKFENLICMDLSLCQQLTQIPDVSGAPNIRDLKLEGCTNLKEIQDSVGGLTKVFDLSLEECTSLEIFPHGIQMTSLRLLNFNDCRSLQHFPDILEQMDKLKRFEARRTGIKQIPHSICYLPGLEVLLLPHNDNLVSIPESVNKLDRLEFFNLDNCRMLQQITGIPSNLQQLQADGCISLTSQSSNALWTQALQEVKGFSIKMPITPIPDWFDHRCKGGSLSFWVRRKFPFFAFAVVLGESTSETSSKFGGAGVKILCYNNGHRIWSNTSFYRSSAAAAGH</sequence>
<proteinExistence type="predicted"/>
<name>A0ACB9Q7I6_BAUVA</name>
<accession>A0ACB9Q7I6</accession>
<dbReference type="Proteomes" id="UP000828941">
    <property type="component" value="Chromosome 1"/>
</dbReference>
<organism evidence="1 2">
    <name type="scientific">Bauhinia variegata</name>
    <name type="common">Purple orchid tree</name>
    <name type="synonym">Phanera variegata</name>
    <dbReference type="NCBI Taxonomy" id="167791"/>
    <lineage>
        <taxon>Eukaryota</taxon>
        <taxon>Viridiplantae</taxon>
        <taxon>Streptophyta</taxon>
        <taxon>Embryophyta</taxon>
        <taxon>Tracheophyta</taxon>
        <taxon>Spermatophyta</taxon>
        <taxon>Magnoliopsida</taxon>
        <taxon>eudicotyledons</taxon>
        <taxon>Gunneridae</taxon>
        <taxon>Pentapetalae</taxon>
        <taxon>rosids</taxon>
        <taxon>fabids</taxon>
        <taxon>Fabales</taxon>
        <taxon>Fabaceae</taxon>
        <taxon>Cercidoideae</taxon>
        <taxon>Cercideae</taxon>
        <taxon>Bauhiniinae</taxon>
        <taxon>Bauhinia</taxon>
    </lineage>
</organism>
<comment type="caution">
    <text evidence="1">The sequence shown here is derived from an EMBL/GenBank/DDBJ whole genome shotgun (WGS) entry which is preliminary data.</text>
</comment>
<dbReference type="EMBL" id="CM039426">
    <property type="protein sequence ID" value="KAI4356920.1"/>
    <property type="molecule type" value="Genomic_DNA"/>
</dbReference>
<gene>
    <name evidence="1" type="ORF">L6164_000900</name>
</gene>
<keyword evidence="2" id="KW-1185">Reference proteome</keyword>
<protein>
    <submittedName>
        <fullName evidence="1">Uncharacterized protein</fullName>
    </submittedName>
</protein>
<evidence type="ECO:0000313" key="2">
    <source>
        <dbReference type="Proteomes" id="UP000828941"/>
    </source>
</evidence>
<reference evidence="1 2" key="1">
    <citation type="journal article" date="2022" name="DNA Res.">
        <title>Chromosomal-level genome assembly of the orchid tree Bauhinia variegata (Leguminosae; Cercidoideae) supports the allotetraploid origin hypothesis of Bauhinia.</title>
        <authorList>
            <person name="Zhong Y."/>
            <person name="Chen Y."/>
            <person name="Zheng D."/>
            <person name="Pang J."/>
            <person name="Liu Y."/>
            <person name="Luo S."/>
            <person name="Meng S."/>
            <person name="Qian L."/>
            <person name="Wei D."/>
            <person name="Dai S."/>
            <person name="Zhou R."/>
        </authorList>
    </citation>
    <scope>NUCLEOTIDE SEQUENCE [LARGE SCALE GENOMIC DNA]</scope>
    <source>
        <strain evidence="1">BV-YZ2020</strain>
    </source>
</reference>